<protein>
    <submittedName>
        <fullName evidence="3">Universal stress protein</fullName>
    </submittedName>
</protein>
<name>A0ABS5TRF5_9ACTN</name>
<organism evidence="3 4">
    <name type="scientific">Kineosporia corallincola</name>
    <dbReference type="NCBI Taxonomy" id="2835133"/>
    <lineage>
        <taxon>Bacteria</taxon>
        <taxon>Bacillati</taxon>
        <taxon>Actinomycetota</taxon>
        <taxon>Actinomycetes</taxon>
        <taxon>Kineosporiales</taxon>
        <taxon>Kineosporiaceae</taxon>
        <taxon>Kineosporia</taxon>
    </lineage>
</organism>
<dbReference type="Pfam" id="PF00582">
    <property type="entry name" value="Usp"/>
    <property type="match status" value="1"/>
</dbReference>
<evidence type="ECO:0000256" key="1">
    <source>
        <dbReference type="ARBA" id="ARBA00008791"/>
    </source>
</evidence>
<evidence type="ECO:0000313" key="3">
    <source>
        <dbReference type="EMBL" id="MBT0773385.1"/>
    </source>
</evidence>
<dbReference type="PRINTS" id="PR01438">
    <property type="entry name" value="UNVRSLSTRESS"/>
</dbReference>
<dbReference type="RefSeq" id="WP_214159927.1">
    <property type="nucleotide sequence ID" value="NZ_JAHBAY010000017.1"/>
</dbReference>
<dbReference type="Proteomes" id="UP001197247">
    <property type="component" value="Unassembled WGS sequence"/>
</dbReference>
<dbReference type="PANTHER" id="PTHR46268">
    <property type="entry name" value="STRESS RESPONSE PROTEIN NHAX"/>
    <property type="match status" value="1"/>
</dbReference>
<dbReference type="InterPro" id="IPR006015">
    <property type="entry name" value="Universal_stress_UspA"/>
</dbReference>
<keyword evidence="4" id="KW-1185">Reference proteome</keyword>
<reference evidence="3 4" key="1">
    <citation type="submission" date="2021-05" db="EMBL/GenBank/DDBJ databases">
        <title>Kineosporia and Streptomyces sp. nov. two new marine actinobacteria isolated from Coral.</title>
        <authorList>
            <person name="Buangrab K."/>
            <person name="Sutthacheep M."/>
            <person name="Yeemin T."/>
            <person name="Harunari E."/>
            <person name="Igarashi Y."/>
            <person name="Kanchanasin P."/>
            <person name="Tanasupawat S."/>
            <person name="Phongsopitanun W."/>
        </authorList>
    </citation>
    <scope>NUCLEOTIDE SEQUENCE [LARGE SCALE GENOMIC DNA]</scope>
    <source>
        <strain evidence="3 4">J2-2</strain>
    </source>
</reference>
<feature type="domain" description="UspA" evidence="2">
    <location>
        <begin position="2"/>
        <end position="135"/>
    </location>
</feature>
<comment type="caution">
    <text evidence="3">The sequence shown here is derived from an EMBL/GenBank/DDBJ whole genome shotgun (WGS) entry which is preliminary data.</text>
</comment>
<dbReference type="CDD" id="cd00293">
    <property type="entry name" value="USP-like"/>
    <property type="match status" value="1"/>
</dbReference>
<dbReference type="SUPFAM" id="SSF52402">
    <property type="entry name" value="Adenine nucleotide alpha hydrolases-like"/>
    <property type="match status" value="1"/>
</dbReference>
<sequence>MTIVLGYDESRPARAALETAITMARRLGEDLVFVYGAGVPGGASEEMAAQRDAIEELGRAALAGAVSRAEEAGVGFTVELSGAKPVEALLGVAERYGATMIVVGSNGESPVRAAMLGAIPHKLLQATDRPVLCVPAAS</sequence>
<evidence type="ECO:0000259" key="2">
    <source>
        <dbReference type="Pfam" id="PF00582"/>
    </source>
</evidence>
<dbReference type="PANTHER" id="PTHR46268:SF15">
    <property type="entry name" value="UNIVERSAL STRESS PROTEIN HP_0031"/>
    <property type="match status" value="1"/>
</dbReference>
<accession>A0ABS5TRF5</accession>
<comment type="similarity">
    <text evidence="1">Belongs to the universal stress protein A family.</text>
</comment>
<dbReference type="InterPro" id="IPR006016">
    <property type="entry name" value="UspA"/>
</dbReference>
<dbReference type="EMBL" id="JAHBAY010000017">
    <property type="protein sequence ID" value="MBT0773385.1"/>
    <property type="molecule type" value="Genomic_DNA"/>
</dbReference>
<dbReference type="Gene3D" id="3.40.50.620">
    <property type="entry name" value="HUPs"/>
    <property type="match status" value="1"/>
</dbReference>
<proteinExistence type="inferred from homology"/>
<evidence type="ECO:0000313" key="4">
    <source>
        <dbReference type="Proteomes" id="UP001197247"/>
    </source>
</evidence>
<dbReference type="InterPro" id="IPR014729">
    <property type="entry name" value="Rossmann-like_a/b/a_fold"/>
</dbReference>
<gene>
    <name evidence="3" type="ORF">KIH74_30850</name>
</gene>